<gene>
    <name evidence="10" type="ORF">HPB52_021524</name>
</gene>
<dbReference type="PRINTS" id="PR00385">
    <property type="entry name" value="P450"/>
</dbReference>
<dbReference type="InterPro" id="IPR036396">
    <property type="entry name" value="Cyt_P450_sf"/>
</dbReference>
<keyword evidence="8" id="KW-0472">Membrane</keyword>
<keyword evidence="6 9" id="KW-0408">Iron</keyword>
<dbReference type="Gene3D" id="1.10.630.10">
    <property type="entry name" value="Cytochrome P450"/>
    <property type="match status" value="3"/>
</dbReference>
<dbReference type="GO" id="GO:0020037">
    <property type="term" value="F:heme binding"/>
    <property type="evidence" value="ECO:0007669"/>
    <property type="project" value="InterPro"/>
</dbReference>
<comment type="similarity">
    <text evidence="3">Belongs to the cytochrome P450 family.</text>
</comment>
<feature type="binding site" description="axial binding residue" evidence="9">
    <location>
        <position position="226"/>
    </location>
    <ligand>
        <name>heme</name>
        <dbReference type="ChEBI" id="CHEBI:30413"/>
    </ligand>
    <ligandPart>
        <name>Fe</name>
        <dbReference type="ChEBI" id="CHEBI:18248"/>
    </ligandPart>
</feature>
<dbReference type="AlphaFoldDB" id="A0A9D4YQX3"/>
<evidence type="ECO:0000256" key="2">
    <source>
        <dbReference type="ARBA" id="ARBA00004586"/>
    </source>
</evidence>
<organism evidence="10 11">
    <name type="scientific">Rhipicephalus sanguineus</name>
    <name type="common">Brown dog tick</name>
    <name type="synonym">Ixodes sanguineus</name>
    <dbReference type="NCBI Taxonomy" id="34632"/>
    <lineage>
        <taxon>Eukaryota</taxon>
        <taxon>Metazoa</taxon>
        <taxon>Ecdysozoa</taxon>
        <taxon>Arthropoda</taxon>
        <taxon>Chelicerata</taxon>
        <taxon>Arachnida</taxon>
        <taxon>Acari</taxon>
        <taxon>Parasitiformes</taxon>
        <taxon>Ixodida</taxon>
        <taxon>Ixodoidea</taxon>
        <taxon>Ixodidae</taxon>
        <taxon>Rhipicephalinae</taxon>
        <taxon>Rhipicephalus</taxon>
        <taxon>Rhipicephalus</taxon>
    </lineage>
</organism>
<dbReference type="PANTHER" id="PTHR24291:SF189">
    <property type="entry name" value="CYTOCHROME P450 4C3-RELATED"/>
    <property type="match status" value="1"/>
</dbReference>
<accession>A0A9D4YQX3</accession>
<evidence type="ECO:0000256" key="9">
    <source>
        <dbReference type="PIRSR" id="PIRSR602401-1"/>
    </source>
</evidence>
<keyword evidence="7" id="KW-0560">Oxidoreductase</keyword>
<evidence type="ECO:0008006" key="12">
    <source>
        <dbReference type="Google" id="ProtNLM"/>
    </source>
</evidence>
<reference evidence="10" key="2">
    <citation type="submission" date="2021-09" db="EMBL/GenBank/DDBJ databases">
        <authorList>
            <person name="Jia N."/>
            <person name="Wang J."/>
            <person name="Shi W."/>
            <person name="Du L."/>
            <person name="Sun Y."/>
            <person name="Zhan W."/>
            <person name="Jiang J."/>
            <person name="Wang Q."/>
            <person name="Zhang B."/>
            <person name="Ji P."/>
            <person name="Sakyi L.B."/>
            <person name="Cui X."/>
            <person name="Yuan T."/>
            <person name="Jiang B."/>
            <person name="Yang W."/>
            <person name="Lam T.T.-Y."/>
            <person name="Chang Q."/>
            <person name="Ding S."/>
            <person name="Wang X."/>
            <person name="Zhu J."/>
            <person name="Ruan X."/>
            <person name="Zhao L."/>
            <person name="Wei J."/>
            <person name="Que T."/>
            <person name="Du C."/>
            <person name="Cheng J."/>
            <person name="Dai P."/>
            <person name="Han X."/>
            <person name="Huang E."/>
            <person name="Gao Y."/>
            <person name="Liu J."/>
            <person name="Shao H."/>
            <person name="Ye R."/>
            <person name="Li L."/>
            <person name="Wei W."/>
            <person name="Wang X."/>
            <person name="Wang C."/>
            <person name="Huo Q."/>
            <person name="Li W."/>
            <person name="Guo W."/>
            <person name="Chen H."/>
            <person name="Chen S."/>
            <person name="Zhou L."/>
            <person name="Zhou L."/>
            <person name="Ni X."/>
            <person name="Tian J."/>
            <person name="Zhou Y."/>
            <person name="Sheng Y."/>
            <person name="Liu T."/>
            <person name="Pan Y."/>
            <person name="Xia L."/>
            <person name="Li J."/>
            <person name="Zhao F."/>
            <person name="Cao W."/>
        </authorList>
    </citation>
    <scope>NUCLEOTIDE SEQUENCE</scope>
    <source>
        <strain evidence="10">Rsan-2018</strain>
        <tissue evidence="10">Larvae</tissue>
    </source>
</reference>
<dbReference type="GO" id="GO:0005789">
    <property type="term" value="C:endoplasmic reticulum membrane"/>
    <property type="evidence" value="ECO:0007669"/>
    <property type="project" value="UniProtKB-SubCell"/>
</dbReference>
<dbReference type="InterPro" id="IPR002401">
    <property type="entry name" value="Cyt_P450_E_grp-I"/>
</dbReference>
<keyword evidence="9" id="KW-0479">Metal-binding</keyword>
<dbReference type="GO" id="GO:0016705">
    <property type="term" value="F:oxidoreductase activity, acting on paired donors, with incorporation or reduction of molecular oxygen"/>
    <property type="evidence" value="ECO:0007669"/>
    <property type="project" value="InterPro"/>
</dbReference>
<keyword evidence="11" id="KW-1185">Reference proteome</keyword>
<dbReference type="SUPFAM" id="SSF48264">
    <property type="entry name" value="Cytochrome P450"/>
    <property type="match status" value="2"/>
</dbReference>
<dbReference type="GO" id="GO:0005506">
    <property type="term" value="F:iron ion binding"/>
    <property type="evidence" value="ECO:0007669"/>
    <property type="project" value="InterPro"/>
</dbReference>
<protein>
    <recommendedName>
        <fullName evidence="12">Cytochrome P450</fullName>
    </recommendedName>
</protein>
<dbReference type="VEuPathDB" id="VectorBase:RSAN_053073"/>
<evidence type="ECO:0000313" key="11">
    <source>
        <dbReference type="Proteomes" id="UP000821837"/>
    </source>
</evidence>
<dbReference type="InterPro" id="IPR001128">
    <property type="entry name" value="Cyt_P450"/>
</dbReference>
<dbReference type="PANTHER" id="PTHR24291">
    <property type="entry name" value="CYTOCHROME P450 FAMILY 4"/>
    <property type="match status" value="1"/>
</dbReference>
<evidence type="ECO:0000256" key="8">
    <source>
        <dbReference type="ARBA" id="ARBA00023136"/>
    </source>
</evidence>
<keyword evidence="4 9" id="KW-0349">Heme</keyword>
<keyword evidence="7" id="KW-0503">Monooxygenase</keyword>
<comment type="caution">
    <text evidence="10">The sequence shown here is derived from an EMBL/GenBank/DDBJ whole genome shotgun (WGS) entry which is preliminary data.</text>
</comment>
<name>A0A9D4YQX3_RHISA</name>
<dbReference type="InterPro" id="IPR050196">
    <property type="entry name" value="Cytochrome_P450_Monoox"/>
</dbReference>
<dbReference type="PRINTS" id="PR00463">
    <property type="entry name" value="EP450I"/>
</dbReference>
<dbReference type="EMBL" id="JABSTV010001245">
    <property type="protein sequence ID" value="KAH7984479.1"/>
    <property type="molecule type" value="Genomic_DNA"/>
</dbReference>
<dbReference type="VEuPathDB" id="VectorBase:RSAN_047827"/>
<comment type="cofactor">
    <cofactor evidence="1 9">
        <name>heme</name>
        <dbReference type="ChEBI" id="CHEBI:30413"/>
    </cofactor>
</comment>
<evidence type="ECO:0000256" key="3">
    <source>
        <dbReference type="ARBA" id="ARBA00010617"/>
    </source>
</evidence>
<reference evidence="10" key="1">
    <citation type="journal article" date="2020" name="Cell">
        <title>Large-Scale Comparative Analyses of Tick Genomes Elucidate Their Genetic Diversity and Vector Capacities.</title>
        <authorList>
            <consortium name="Tick Genome and Microbiome Consortium (TIGMIC)"/>
            <person name="Jia N."/>
            <person name="Wang J."/>
            <person name="Shi W."/>
            <person name="Du L."/>
            <person name="Sun Y."/>
            <person name="Zhan W."/>
            <person name="Jiang J.F."/>
            <person name="Wang Q."/>
            <person name="Zhang B."/>
            <person name="Ji P."/>
            <person name="Bell-Sakyi L."/>
            <person name="Cui X.M."/>
            <person name="Yuan T.T."/>
            <person name="Jiang B.G."/>
            <person name="Yang W.F."/>
            <person name="Lam T.T."/>
            <person name="Chang Q.C."/>
            <person name="Ding S.J."/>
            <person name="Wang X.J."/>
            <person name="Zhu J.G."/>
            <person name="Ruan X.D."/>
            <person name="Zhao L."/>
            <person name="Wei J.T."/>
            <person name="Ye R.Z."/>
            <person name="Que T.C."/>
            <person name="Du C.H."/>
            <person name="Zhou Y.H."/>
            <person name="Cheng J.X."/>
            <person name="Dai P.F."/>
            <person name="Guo W.B."/>
            <person name="Han X.H."/>
            <person name="Huang E.J."/>
            <person name="Li L.F."/>
            <person name="Wei W."/>
            <person name="Gao Y.C."/>
            <person name="Liu J.Z."/>
            <person name="Shao H.Z."/>
            <person name="Wang X."/>
            <person name="Wang C.C."/>
            <person name="Yang T.C."/>
            <person name="Huo Q.B."/>
            <person name="Li W."/>
            <person name="Chen H.Y."/>
            <person name="Chen S.E."/>
            <person name="Zhou L.G."/>
            <person name="Ni X.B."/>
            <person name="Tian J.H."/>
            <person name="Sheng Y."/>
            <person name="Liu T."/>
            <person name="Pan Y.S."/>
            <person name="Xia L.Y."/>
            <person name="Li J."/>
            <person name="Zhao F."/>
            <person name="Cao W.C."/>
        </authorList>
    </citation>
    <scope>NUCLEOTIDE SEQUENCE</scope>
    <source>
        <strain evidence="10">Rsan-2018</strain>
    </source>
</reference>
<evidence type="ECO:0000256" key="4">
    <source>
        <dbReference type="ARBA" id="ARBA00022617"/>
    </source>
</evidence>
<evidence type="ECO:0000256" key="1">
    <source>
        <dbReference type="ARBA" id="ARBA00001971"/>
    </source>
</evidence>
<evidence type="ECO:0000313" key="10">
    <source>
        <dbReference type="EMBL" id="KAH7984479.1"/>
    </source>
</evidence>
<sequence>MSRLVNAFYWSDFLYELTTEGKYYRRCCDRLRDYSREILLKRKEALKAKDAAKDYTGSFLDILLQMHLEDGSITEAEILDETVTIFAAGYDTTAALTAYCLYLLGNHRDVQVELHDEIDRIFGDDVHRPVTTDDLRSMKYLSCIIKETLRLYPSVPIMGRYIEEDMKIGNQLIPKGTMAMVLIYFLHRHPRFHKNPTSFTPDRFLSDATRPQPYAYMPFFGGPRNCIGQRFAVQEAKIVVTQLMRHFEIHSKLPEEELQLELGIVLRPSQGLEGFDTTATATSYTLYLLGHHPEAQDKVHAEIDAVFADDKQRSVTVEDIKKLKYLDCVIKESLRLYPPVPLVARNIDEDVHIGQRFAQLEEKIMLTHILRNFRVESLVPMEELQLQLEIVLRPLQGIQLRLTPRQRSSHD</sequence>
<evidence type="ECO:0000256" key="5">
    <source>
        <dbReference type="ARBA" id="ARBA00022824"/>
    </source>
</evidence>
<dbReference type="GO" id="GO:0004497">
    <property type="term" value="F:monooxygenase activity"/>
    <property type="evidence" value="ECO:0007669"/>
    <property type="project" value="UniProtKB-KW"/>
</dbReference>
<comment type="subcellular location">
    <subcellularLocation>
        <location evidence="2">Endoplasmic reticulum membrane</location>
    </subcellularLocation>
</comment>
<evidence type="ECO:0000256" key="7">
    <source>
        <dbReference type="ARBA" id="ARBA00023033"/>
    </source>
</evidence>
<dbReference type="Pfam" id="PF00067">
    <property type="entry name" value="p450"/>
    <property type="match status" value="2"/>
</dbReference>
<proteinExistence type="inferred from homology"/>
<dbReference type="Proteomes" id="UP000821837">
    <property type="component" value="Chromosome 1"/>
</dbReference>
<evidence type="ECO:0000256" key="6">
    <source>
        <dbReference type="ARBA" id="ARBA00023004"/>
    </source>
</evidence>
<keyword evidence="5" id="KW-0256">Endoplasmic reticulum</keyword>